<comment type="caution">
    <text evidence="1">The sequence shown here is derived from an EMBL/GenBank/DDBJ whole genome shotgun (WGS) entry which is preliminary data.</text>
</comment>
<proteinExistence type="predicted"/>
<name>A0A2Z6RED0_9GLOM</name>
<dbReference type="AlphaFoldDB" id="A0A2Z6RED0"/>
<reference evidence="1 3" key="1">
    <citation type="submission" date="2017-11" db="EMBL/GenBank/DDBJ databases">
        <title>The genome of Rhizophagus clarus HR1 reveals common genetic basis of auxotrophy among arbuscular mycorrhizal fungi.</title>
        <authorList>
            <person name="Kobayashi Y."/>
        </authorList>
    </citation>
    <scope>NUCLEOTIDE SEQUENCE [LARGE SCALE GENOMIC DNA]</scope>
    <source>
        <strain evidence="1 3">HR1</strain>
    </source>
</reference>
<dbReference type="SUPFAM" id="SSF52047">
    <property type="entry name" value="RNI-like"/>
    <property type="match status" value="1"/>
</dbReference>
<gene>
    <name evidence="2" type="ORF">RCL2_000839100</name>
    <name evidence="1" type="ORF">RclHR1_02730006</name>
</gene>
<evidence type="ECO:0008006" key="4">
    <source>
        <dbReference type="Google" id="ProtNLM"/>
    </source>
</evidence>
<evidence type="ECO:0000313" key="3">
    <source>
        <dbReference type="Proteomes" id="UP000247702"/>
    </source>
</evidence>
<accession>A0A2Z6RED0</accession>
<keyword evidence="3" id="KW-1185">Reference proteome</keyword>
<dbReference type="Proteomes" id="UP000615446">
    <property type="component" value="Unassembled WGS sequence"/>
</dbReference>
<dbReference type="EMBL" id="BLAL01000053">
    <property type="protein sequence ID" value="GES81131.1"/>
    <property type="molecule type" value="Genomic_DNA"/>
</dbReference>
<organism evidence="1 3">
    <name type="scientific">Rhizophagus clarus</name>
    <dbReference type="NCBI Taxonomy" id="94130"/>
    <lineage>
        <taxon>Eukaryota</taxon>
        <taxon>Fungi</taxon>
        <taxon>Fungi incertae sedis</taxon>
        <taxon>Mucoromycota</taxon>
        <taxon>Glomeromycotina</taxon>
        <taxon>Glomeromycetes</taxon>
        <taxon>Glomerales</taxon>
        <taxon>Glomeraceae</taxon>
        <taxon>Rhizophagus</taxon>
    </lineage>
</organism>
<protein>
    <recommendedName>
        <fullName evidence="4">F-box domain-containing protein</fullName>
    </recommendedName>
</protein>
<dbReference type="Gene3D" id="3.80.10.10">
    <property type="entry name" value="Ribonuclease Inhibitor"/>
    <property type="match status" value="1"/>
</dbReference>
<dbReference type="OrthoDB" id="2343567at2759"/>
<dbReference type="InterPro" id="IPR032675">
    <property type="entry name" value="LRR_dom_sf"/>
</dbReference>
<dbReference type="Proteomes" id="UP000247702">
    <property type="component" value="Unassembled WGS sequence"/>
</dbReference>
<evidence type="ECO:0000313" key="1">
    <source>
        <dbReference type="EMBL" id="GBB96334.1"/>
    </source>
</evidence>
<dbReference type="EMBL" id="BEXD01001924">
    <property type="protein sequence ID" value="GBB96334.1"/>
    <property type="molecule type" value="Genomic_DNA"/>
</dbReference>
<reference evidence="2" key="2">
    <citation type="submission" date="2019-10" db="EMBL/GenBank/DDBJ databases">
        <title>Conservation and host-specific expression of non-tandemly repeated heterogenous ribosome RNA gene in arbuscular mycorrhizal fungi.</title>
        <authorList>
            <person name="Maeda T."/>
            <person name="Kobayashi Y."/>
            <person name="Nakagawa T."/>
            <person name="Ezawa T."/>
            <person name="Yamaguchi K."/>
            <person name="Bino T."/>
            <person name="Nishimoto Y."/>
            <person name="Shigenobu S."/>
            <person name="Kawaguchi M."/>
        </authorList>
    </citation>
    <scope>NUCLEOTIDE SEQUENCE</scope>
    <source>
        <strain evidence="2">HR1</strain>
    </source>
</reference>
<sequence length="377" mass="44209">MPCKILADCLYEILEFLEEDKATLHSCLLVNRLWCEISVRILWRDVLSFKYASYQSEISSQILNTLISCLSNESKELLHKNEISISTLKYPLFNYVLFCKYLSIHEIDLMIQHFLEKQQITTNSTNLKFKKHLLLQEILKMFMNQIPSLKELKYSRVNINNITFTHFPGAVNCLKDLTVLNCSSDLHFEFFNQLSQVCCKIQTLNIEFKGFVSNGLKDLILSQNGIRYLSLIQSYDNIDWTDIIPSLNKHSKTLIKLEICGGENYIPLSFINTFKNLRELVLNIRENSFEEFDKVQYDTFPRLEILKFQYYYPKSGILVKFLENYGKSIKELHIGNFFYDNSLNSAITKFCPNLKSLRTKFIEDEIIGVDDLKDNYQ</sequence>
<evidence type="ECO:0000313" key="2">
    <source>
        <dbReference type="EMBL" id="GES81131.1"/>
    </source>
</evidence>